<dbReference type="AlphaFoldDB" id="A0A095T0I6"/>
<dbReference type="InterPro" id="IPR006073">
    <property type="entry name" value="GTP-bd"/>
</dbReference>
<dbReference type="SUPFAM" id="SSF54980">
    <property type="entry name" value="EF-G C-terminal domain-like"/>
    <property type="match status" value="1"/>
</dbReference>
<dbReference type="PRINTS" id="PR00326">
    <property type="entry name" value="GTP1OBG"/>
</dbReference>
<evidence type="ECO:0000256" key="3">
    <source>
        <dbReference type="ARBA" id="ARBA00022741"/>
    </source>
</evidence>
<evidence type="ECO:0000313" key="11">
    <source>
        <dbReference type="Proteomes" id="UP000029577"/>
    </source>
</evidence>
<dbReference type="GO" id="GO:0097216">
    <property type="term" value="F:guanosine tetraphosphate binding"/>
    <property type="evidence" value="ECO:0007669"/>
    <property type="project" value="UniProtKB-ARBA"/>
</dbReference>
<dbReference type="InterPro" id="IPR032305">
    <property type="entry name" value="GTP-bd_M"/>
</dbReference>
<sequence length="426" mass="47904">MFERYDAGEQAVLVHIWFTQDRDVEDLQEFETLVSSAGVESLQVVTGSRKAPHPKYFVGEGKAQEIADVVKATGASVVLFDHALSPAQERNLESLCQCRVVDRTGLILDIFAQRARTHEGKLQVELAQLRHLATRLVRGWTHLERQKGGIGLRGPGETQLETDRRLLRNRISLILSRLSRVEKQREQGRQARAKADVPTVSLVGYTNAGKSTLFNTVTAADVYAADQLFATLDPTLRRLQITDVGEVVLADTVGFIRHLPHDLVAAFKATLQETRQASLLMHVIDAADLRVNENIDAVNEVLAEIEADEIPTLLIMNKIDMLEDFEPRIDRNEENMPVRVWLSAQTGAGVPLLWQALSERLAGEIASYELRLPPGAGKLRSRFYQLQAIEREWNEEDGSTGMQIRMPIVDWRRMCKQEPSVIDYIV</sequence>
<dbReference type="PANTHER" id="PTHR10229">
    <property type="entry name" value="GTP-BINDING PROTEIN HFLX"/>
    <property type="match status" value="1"/>
</dbReference>
<dbReference type="GO" id="GO:0046872">
    <property type="term" value="F:metal ion binding"/>
    <property type="evidence" value="ECO:0007669"/>
    <property type="project" value="UniProtKB-KW"/>
</dbReference>
<keyword evidence="4 8" id="KW-0460">Magnesium</keyword>
<proteinExistence type="inferred from homology"/>
<feature type="binding site" evidence="7">
    <location>
        <begin position="343"/>
        <end position="345"/>
    </location>
    <ligand>
        <name>GTP</name>
        <dbReference type="ChEBI" id="CHEBI:37565"/>
    </ligand>
</feature>
<dbReference type="HAMAP" id="MF_00900">
    <property type="entry name" value="GTPase_HflX"/>
    <property type="match status" value="1"/>
</dbReference>
<feature type="binding site" evidence="7">
    <location>
        <begin position="229"/>
        <end position="233"/>
    </location>
    <ligand>
        <name>GTP</name>
        <dbReference type="ChEBI" id="CHEBI:37565"/>
    </ligand>
</feature>
<dbReference type="Pfam" id="PF16360">
    <property type="entry name" value="GTP-bdg_M"/>
    <property type="match status" value="1"/>
</dbReference>
<evidence type="ECO:0000313" key="10">
    <source>
        <dbReference type="EMBL" id="KGD70262.1"/>
    </source>
</evidence>
<dbReference type="Pfam" id="PF13167">
    <property type="entry name" value="GTP-bdg_N"/>
    <property type="match status" value="1"/>
</dbReference>
<name>A0A095T0I6_9GAMM</name>
<feature type="binding site" evidence="7">
    <location>
        <begin position="317"/>
        <end position="320"/>
    </location>
    <ligand>
        <name>GTP</name>
        <dbReference type="ChEBI" id="CHEBI:37565"/>
    </ligand>
</feature>
<feature type="binding site" evidence="8">
    <location>
        <position position="231"/>
    </location>
    <ligand>
        <name>Mg(2+)</name>
        <dbReference type="ChEBI" id="CHEBI:18420"/>
    </ligand>
</feature>
<dbReference type="Proteomes" id="UP000029577">
    <property type="component" value="Unassembled WGS sequence"/>
</dbReference>
<dbReference type="InterPro" id="IPR042108">
    <property type="entry name" value="GTPase_HflX_N_sf"/>
</dbReference>
<dbReference type="Gene3D" id="6.10.250.2860">
    <property type="match status" value="1"/>
</dbReference>
<dbReference type="NCBIfam" id="NF008280">
    <property type="entry name" value="PRK11058.1"/>
    <property type="match status" value="1"/>
</dbReference>
<dbReference type="CDD" id="cd01878">
    <property type="entry name" value="HflX"/>
    <property type="match status" value="1"/>
</dbReference>
<dbReference type="GO" id="GO:0005525">
    <property type="term" value="F:GTP binding"/>
    <property type="evidence" value="ECO:0007669"/>
    <property type="project" value="UniProtKB-UniRule"/>
</dbReference>
<feature type="domain" description="Hflx-type G" evidence="9">
    <location>
        <begin position="198"/>
        <end position="365"/>
    </location>
</feature>
<evidence type="ECO:0000256" key="4">
    <source>
        <dbReference type="ARBA" id="ARBA00022842"/>
    </source>
</evidence>
<keyword evidence="2 8" id="KW-0479">Metal-binding</keyword>
<feature type="binding site" evidence="7">
    <location>
        <begin position="251"/>
        <end position="254"/>
    </location>
    <ligand>
        <name>GTP</name>
        <dbReference type="ChEBI" id="CHEBI:37565"/>
    </ligand>
</feature>
<dbReference type="InterPro" id="IPR045498">
    <property type="entry name" value="HflX_C"/>
</dbReference>
<dbReference type="OrthoDB" id="9812272at2"/>
<dbReference type="EMBL" id="JPKR02000005">
    <property type="protein sequence ID" value="KGD70262.1"/>
    <property type="molecule type" value="Genomic_DNA"/>
</dbReference>
<evidence type="ECO:0000256" key="6">
    <source>
        <dbReference type="HAMAP-Rule" id="MF_00900"/>
    </source>
</evidence>
<comment type="subcellular location">
    <subcellularLocation>
        <location evidence="6">Cytoplasm</location>
    </subcellularLocation>
    <text evidence="6">May associate with membranes.</text>
</comment>
<keyword evidence="5 6" id="KW-0342">GTP-binding</keyword>
<dbReference type="Pfam" id="PF01926">
    <property type="entry name" value="MMR_HSR1"/>
    <property type="match status" value="1"/>
</dbReference>
<dbReference type="InterPro" id="IPR035647">
    <property type="entry name" value="EFG_III/V"/>
</dbReference>
<dbReference type="Gene3D" id="3.40.50.300">
    <property type="entry name" value="P-loop containing nucleotide triphosphate hydrolases"/>
    <property type="match status" value="1"/>
</dbReference>
<dbReference type="SUPFAM" id="SSF52540">
    <property type="entry name" value="P-loop containing nucleoside triphosphate hydrolases"/>
    <property type="match status" value="1"/>
</dbReference>
<evidence type="ECO:0000256" key="7">
    <source>
        <dbReference type="PIRSR" id="PIRSR006809-1"/>
    </source>
</evidence>
<keyword evidence="11" id="KW-1185">Reference proteome</keyword>
<dbReference type="InterPro" id="IPR027417">
    <property type="entry name" value="P-loop_NTPase"/>
</dbReference>
<evidence type="ECO:0000256" key="2">
    <source>
        <dbReference type="ARBA" id="ARBA00022723"/>
    </source>
</evidence>
<dbReference type="PROSITE" id="PS51705">
    <property type="entry name" value="G_HFLX"/>
    <property type="match status" value="1"/>
</dbReference>
<comment type="cofactor">
    <cofactor evidence="8">
        <name>Mg(2+)</name>
        <dbReference type="ChEBI" id="CHEBI:18420"/>
    </cofactor>
</comment>
<evidence type="ECO:0000259" key="9">
    <source>
        <dbReference type="PROSITE" id="PS51705"/>
    </source>
</evidence>
<dbReference type="GO" id="GO:0005737">
    <property type="term" value="C:cytoplasm"/>
    <property type="evidence" value="ECO:0007669"/>
    <property type="project" value="UniProtKB-SubCell"/>
</dbReference>
<protein>
    <recommendedName>
        <fullName evidence="6">GTPase HflX</fullName>
    </recommendedName>
    <alternativeName>
        <fullName evidence="6">GTP-binding protein HflX</fullName>
    </alternativeName>
</protein>
<feature type="binding site" evidence="7">
    <location>
        <begin position="204"/>
        <end position="211"/>
    </location>
    <ligand>
        <name>GTP</name>
        <dbReference type="ChEBI" id="CHEBI:37565"/>
    </ligand>
</feature>
<dbReference type="PIRSF" id="PIRSF006809">
    <property type="entry name" value="GTP-binding_hflX_prd"/>
    <property type="match status" value="1"/>
</dbReference>
<dbReference type="FunFam" id="3.40.50.11060:FF:000001">
    <property type="entry name" value="GTPase HflX"/>
    <property type="match status" value="1"/>
</dbReference>
<dbReference type="Pfam" id="PF19275">
    <property type="entry name" value="HflX_C"/>
    <property type="match status" value="1"/>
</dbReference>
<dbReference type="GO" id="GO:0003924">
    <property type="term" value="F:GTPase activity"/>
    <property type="evidence" value="ECO:0007669"/>
    <property type="project" value="UniProtKB-UniRule"/>
</dbReference>
<dbReference type="Gene3D" id="3.40.50.11060">
    <property type="entry name" value="GTPase HflX, N-terminal domain"/>
    <property type="match status" value="1"/>
</dbReference>
<keyword evidence="1 6" id="KW-0963">Cytoplasm</keyword>
<dbReference type="eggNOG" id="COG2262">
    <property type="taxonomic scope" value="Bacteria"/>
</dbReference>
<accession>A0A095T0I6</accession>
<dbReference type="InterPro" id="IPR016496">
    <property type="entry name" value="GTPase_HflX"/>
</dbReference>
<reference evidence="10" key="1">
    <citation type="submission" date="2014-12" db="EMBL/GenBank/DDBJ databases">
        <title>The draft genome of the Tatumella morbirosei type strain, LMG23360T isolated from pineapple rot.</title>
        <authorList>
            <person name="Smits T.H."/>
            <person name="Palmer M."/>
            <person name="Venter S.N."/>
            <person name="Duffy B."/>
            <person name="Steenkamp E.T."/>
            <person name="Chan W.Y."/>
            <person name="Coutinho T.A."/>
            <person name="Coetzee M.P."/>
            <person name="De Maayer P."/>
        </authorList>
    </citation>
    <scope>NUCLEOTIDE SEQUENCE [LARGE SCALE GENOMIC DNA]</scope>
    <source>
        <strain evidence="10">LMG 23360</strain>
    </source>
</reference>
<evidence type="ECO:0000256" key="5">
    <source>
        <dbReference type="ARBA" id="ARBA00023134"/>
    </source>
</evidence>
<dbReference type="RefSeq" id="WP_038023534.1">
    <property type="nucleotide sequence ID" value="NZ_JPKR02000005.1"/>
</dbReference>
<dbReference type="PANTHER" id="PTHR10229:SF0">
    <property type="entry name" value="GTP-BINDING PROTEIN 6-RELATED"/>
    <property type="match status" value="1"/>
</dbReference>
<evidence type="ECO:0000256" key="8">
    <source>
        <dbReference type="PIRSR" id="PIRSR006809-2"/>
    </source>
</evidence>
<dbReference type="NCBIfam" id="TIGR03156">
    <property type="entry name" value="GTP_HflX"/>
    <property type="match status" value="1"/>
</dbReference>
<comment type="function">
    <text evidence="6">GTPase that associates with the 50S ribosomal subunit and may have a role during protein synthesis or ribosome biogenesis.</text>
</comment>
<dbReference type="InterPro" id="IPR025121">
    <property type="entry name" value="GTPase_HflX_N"/>
</dbReference>
<gene>
    <name evidence="6" type="primary">hflX</name>
    <name evidence="10" type="ORF">HA49_20135</name>
</gene>
<comment type="caution">
    <text evidence="10">The sequence shown here is derived from an EMBL/GenBank/DDBJ whole genome shotgun (WGS) entry which is preliminary data.</text>
</comment>
<dbReference type="GO" id="GO:0043022">
    <property type="term" value="F:ribosome binding"/>
    <property type="evidence" value="ECO:0007669"/>
    <property type="project" value="TreeGrafter"/>
</dbReference>
<keyword evidence="3 6" id="KW-0547">Nucleotide-binding</keyword>
<dbReference type="InterPro" id="IPR030394">
    <property type="entry name" value="G_HFLX_dom"/>
</dbReference>
<comment type="subunit">
    <text evidence="6">Monomer. Associates with the 50S ribosomal subunit.</text>
</comment>
<dbReference type="FunFam" id="3.40.50.300:FF:000173">
    <property type="entry name" value="GTPase HflX"/>
    <property type="match status" value="1"/>
</dbReference>
<evidence type="ECO:0000256" key="1">
    <source>
        <dbReference type="ARBA" id="ARBA00022490"/>
    </source>
</evidence>
<comment type="similarity">
    <text evidence="6">Belongs to the TRAFAC class OBG-HflX-like GTPase superfamily. HflX GTPase family.</text>
</comment>
<feature type="binding site" evidence="8">
    <location>
        <position position="211"/>
    </location>
    <ligand>
        <name>Mg(2+)</name>
        <dbReference type="ChEBI" id="CHEBI:18420"/>
    </ligand>
</feature>
<dbReference type="STRING" id="642227.HA49_20135"/>
<organism evidence="10 11">
    <name type="scientific">Tatumella morbirosei</name>
    <dbReference type="NCBI Taxonomy" id="642227"/>
    <lineage>
        <taxon>Bacteria</taxon>
        <taxon>Pseudomonadati</taxon>
        <taxon>Pseudomonadota</taxon>
        <taxon>Gammaproteobacteria</taxon>
        <taxon>Enterobacterales</taxon>
        <taxon>Erwiniaceae</taxon>
        <taxon>Tatumella</taxon>
    </lineage>
</organism>